<dbReference type="InterPro" id="IPR017395">
    <property type="entry name" value="Chlorophyllase-like"/>
</dbReference>
<dbReference type="Proteomes" id="UP000326287">
    <property type="component" value="Chromosome"/>
</dbReference>
<evidence type="ECO:0000256" key="2">
    <source>
        <dbReference type="ARBA" id="ARBA00022963"/>
    </source>
</evidence>
<dbReference type="PANTHER" id="PTHR10272:SF0">
    <property type="entry name" value="PLATELET-ACTIVATING FACTOR ACETYLHYDROLASE"/>
    <property type="match status" value="1"/>
</dbReference>
<evidence type="ECO:0000256" key="4">
    <source>
        <dbReference type="SAM" id="SignalP"/>
    </source>
</evidence>
<keyword evidence="3" id="KW-0443">Lipid metabolism</keyword>
<evidence type="ECO:0000313" key="6">
    <source>
        <dbReference type="Proteomes" id="UP000326287"/>
    </source>
</evidence>
<dbReference type="RefSeq" id="WP_153239638.1">
    <property type="nucleotide sequence ID" value="NZ_CP036422.1"/>
</dbReference>
<dbReference type="AlphaFoldDB" id="A0A5P9NLW4"/>
<sequence length="345" mass="37658">MNVLTARLMSPLLALFLTTLLAACGEDPVLPPAKPLSAPAAAIDALYGAQPGEHEVRIARDLVLPETALRRELTFNLVYPAHGGDYPLLVFSHGNFSSKDSYDRVIEHLVSHGYAVIAPNHLDCCSMVGGIVASLRLGQYGQIEARQQDVIALLDALTEIDSLAPAFAGKYDIDKLAMAGHSFGAFSAQQFGGAAAYNPDQEAYIDAFDARVKAIFALSPPGPMFDTITADSWTQLRLPTLVTTGTWDVQKGFWTDYRMHLMSHDRSPAGDKYALVIDGADHYLGNLICRPEREAEPQHDALRMVNAMGVAFLDAYLKNLPLAWAALQKDRMAEVSDGFARLDRR</sequence>
<proteinExistence type="predicted"/>
<evidence type="ECO:0000256" key="3">
    <source>
        <dbReference type="ARBA" id="ARBA00023098"/>
    </source>
</evidence>
<keyword evidence="6" id="KW-1185">Reference proteome</keyword>
<accession>A0A5P9NLW4</accession>
<evidence type="ECO:0000313" key="5">
    <source>
        <dbReference type="EMBL" id="QFU76496.1"/>
    </source>
</evidence>
<dbReference type="InterPro" id="IPR029058">
    <property type="entry name" value="AB_hydrolase_fold"/>
</dbReference>
<dbReference type="GO" id="GO:0016042">
    <property type="term" value="P:lipid catabolic process"/>
    <property type="evidence" value="ECO:0007669"/>
    <property type="project" value="UniProtKB-KW"/>
</dbReference>
<dbReference type="OrthoDB" id="192696at2"/>
<dbReference type="EMBL" id="CP036422">
    <property type="protein sequence ID" value="QFU76496.1"/>
    <property type="molecule type" value="Genomic_DNA"/>
</dbReference>
<reference evidence="5 6" key="1">
    <citation type="submission" date="2019-02" db="EMBL/GenBank/DDBJ databases">
        <authorList>
            <person name="Li S.-H."/>
        </authorList>
    </citation>
    <scope>NUCLEOTIDE SEQUENCE [LARGE SCALE GENOMIC DNA]</scope>
    <source>
        <strain evidence="5 6">IMCC14385</strain>
    </source>
</reference>
<evidence type="ECO:0000256" key="1">
    <source>
        <dbReference type="ARBA" id="ARBA00022801"/>
    </source>
</evidence>
<keyword evidence="1" id="KW-0378">Hydrolase</keyword>
<name>A0A5P9NLW4_9GAMM</name>
<evidence type="ECO:0008006" key="7">
    <source>
        <dbReference type="Google" id="ProtNLM"/>
    </source>
</evidence>
<dbReference type="GO" id="GO:0003847">
    <property type="term" value="F:1-alkyl-2-acetylglycerophosphocholine esterase activity"/>
    <property type="evidence" value="ECO:0007669"/>
    <property type="project" value="TreeGrafter"/>
</dbReference>
<feature type="chain" id="PRO_5024999523" description="Alpha/beta hydrolase" evidence="4">
    <location>
        <begin position="23"/>
        <end position="345"/>
    </location>
</feature>
<gene>
    <name evidence="5" type="ORF">EY643_12970</name>
</gene>
<dbReference type="PROSITE" id="PS51257">
    <property type="entry name" value="PROKAR_LIPOPROTEIN"/>
    <property type="match status" value="1"/>
</dbReference>
<feature type="signal peptide" evidence="4">
    <location>
        <begin position="1"/>
        <end position="22"/>
    </location>
</feature>
<dbReference type="Pfam" id="PF07224">
    <property type="entry name" value="Chlorophyllase"/>
    <property type="match status" value="1"/>
</dbReference>
<dbReference type="PANTHER" id="PTHR10272">
    <property type="entry name" value="PLATELET-ACTIVATING FACTOR ACETYLHYDROLASE"/>
    <property type="match status" value="1"/>
</dbReference>
<dbReference type="Gene3D" id="3.40.50.1820">
    <property type="entry name" value="alpha/beta hydrolase"/>
    <property type="match status" value="1"/>
</dbReference>
<organism evidence="5 6">
    <name type="scientific">Halioglobus maricola</name>
    <dbReference type="NCBI Taxonomy" id="2601894"/>
    <lineage>
        <taxon>Bacteria</taxon>
        <taxon>Pseudomonadati</taxon>
        <taxon>Pseudomonadota</taxon>
        <taxon>Gammaproteobacteria</taxon>
        <taxon>Cellvibrionales</taxon>
        <taxon>Halieaceae</taxon>
        <taxon>Halioglobus</taxon>
    </lineage>
</organism>
<protein>
    <recommendedName>
        <fullName evidence="7">Alpha/beta hydrolase</fullName>
    </recommendedName>
</protein>
<keyword evidence="4" id="KW-0732">Signal</keyword>
<keyword evidence="2" id="KW-0442">Lipid degradation</keyword>
<dbReference type="KEGG" id="halc:EY643_12970"/>
<dbReference type="SUPFAM" id="SSF53474">
    <property type="entry name" value="alpha/beta-Hydrolases"/>
    <property type="match status" value="1"/>
</dbReference>